<evidence type="ECO:0000313" key="2">
    <source>
        <dbReference type="Proteomes" id="UP001454036"/>
    </source>
</evidence>
<dbReference type="AlphaFoldDB" id="A0AAV3NWG2"/>
<organism evidence="1 2">
    <name type="scientific">Lithospermum erythrorhizon</name>
    <name type="common">Purple gromwell</name>
    <name type="synonym">Lithospermum officinale var. erythrorhizon</name>
    <dbReference type="NCBI Taxonomy" id="34254"/>
    <lineage>
        <taxon>Eukaryota</taxon>
        <taxon>Viridiplantae</taxon>
        <taxon>Streptophyta</taxon>
        <taxon>Embryophyta</taxon>
        <taxon>Tracheophyta</taxon>
        <taxon>Spermatophyta</taxon>
        <taxon>Magnoliopsida</taxon>
        <taxon>eudicotyledons</taxon>
        <taxon>Gunneridae</taxon>
        <taxon>Pentapetalae</taxon>
        <taxon>asterids</taxon>
        <taxon>lamiids</taxon>
        <taxon>Boraginales</taxon>
        <taxon>Boraginaceae</taxon>
        <taxon>Boraginoideae</taxon>
        <taxon>Lithospermeae</taxon>
        <taxon>Lithospermum</taxon>
    </lineage>
</organism>
<evidence type="ECO:0000313" key="1">
    <source>
        <dbReference type="EMBL" id="GAA0143685.1"/>
    </source>
</evidence>
<gene>
    <name evidence="1" type="ORF">LIER_04307</name>
</gene>
<evidence type="ECO:0008006" key="3">
    <source>
        <dbReference type="Google" id="ProtNLM"/>
    </source>
</evidence>
<dbReference type="Proteomes" id="UP001454036">
    <property type="component" value="Unassembled WGS sequence"/>
</dbReference>
<accession>A0AAV3NWG2</accession>
<dbReference type="EMBL" id="BAABME010000545">
    <property type="protein sequence ID" value="GAA0143685.1"/>
    <property type="molecule type" value="Genomic_DNA"/>
</dbReference>
<comment type="caution">
    <text evidence="1">The sequence shown here is derived from an EMBL/GenBank/DDBJ whole genome shotgun (WGS) entry which is preliminary data.</text>
</comment>
<sequence>MSNQPDKNSCGIFCMKFLAEWEGLNTKMQSFKKWKNLRKNVKMAKTIDFRIELCAEIIKDFNNSKRRDVEEKATKHCEGISEKLYKDVVAGTSS</sequence>
<reference evidence="1 2" key="1">
    <citation type="submission" date="2024-01" db="EMBL/GenBank/DDBJ databases">
        <title>The complete chloroplast genome sequence of Lithospermum erythrorhizon: insights into the phylogenetic relationship among Boraginaceae species and the maternal lineages of purple gromwells.</title>
        <authorList>
            <person name="Okada T."/>
            <person name="Watanabe K."/>
        </authorList>
    </citation>
    <scope>NUCLEOTIDE SEQUENCE [LARGE SCALE GENOMIC DNA]</scope>
</reference>
<name>A0AAV3NWG2_LITER</name>
<protein>
    <recommendedName>
        <fullName evidence="3">Ubiquitin-like protease family profile domain-containing protein</fullName>
    </recommendedName>
</protein>
<proteinExistence type="predicted"/>
<keyword evidence="2" id="KW-1185">Reference proteome</keyword>